<proteinExistence type="inferred from homology"/>
<dbReference type="NCBIfam" id="TIGR00797">
    <property type="entry name" value="matE"/>
    <property type="match status" value="1"/>
</dbReference>
<feature type="transmembrane region" description="Helical" evidence="8">
    <location>
        <begin position="404"/>
        <end position="421"/>
    </location>
</feature>
<feature type="transmembrane region" description="Helical" evidence="8">
    <location>
        <begin position="275"/>
        <end position="293"/>
    </location>
</feature>
<evidence type="ECO:0000256" key="5">
    <source>
        <dbReference type="ARBA" id="ARBA00022692"/>
    </source>
</evidence>
<feature type="transmembrane region" description="Helical" evidence="8">
    <location>
        <begin position="163"/>
        <end position="184"/>
    </location>
</feature>
<feature type="transmembrane region" description="Helical" evidence="8">
    <location>
        <begin position="127"/>
        <end position="151"/>
    </location>
</feature>
<evidence type="ECO:0000256" key="4">
    <source>
        <dbReference type="ARBA" id="ARBA00022475"/>
    </source>
</evidence>
<keyword evidence="3" id="KW-0813">Transport</keyword>
<comment type="subcellular location">
    <subcellularLocation>
        <location evidence="1">Cell membrane</location>
        <topology evidence="1">Multi-pass membrane protein</topology>
    </subcellularLocation>
</comment>
<evidence type="ECO:0000256" key="8">
    <source>
        <dbReference type="SAM" id="Phobius"/>
    </source>
</evidence>
<comment type="similarity">
    <text evidence="2">Belongs to the multi antimicrobial extrusion (MATE) (TC 2.A.66.1) family.</text>
</comment>
<keyword evidence="6 8" id="KW-1133">Transmembrane helix</keyword>
<dbReference type="AlphaFoldDB" id="A0A8J3U7A1"/>
<dbReference type="PANTHER" id="PTHR42893">
    <property type="entry name" value="PROTEIN DETOXIFICATION 44, CHLOROPLASTIC-RELATED"/>
    <property type="match status" value="1"/>
</dbReference>
<evidence type="ECO:0000256" key="2">
    <source>
        <dbReference type="ARBA" id="ARBA00010199"/>
    </source>
</evidence>
<evidence type="ECO:0000256" key="3">
    <source>
        <dbReference type="ARBA" id="ARBA00022448"/>
    </source>
</evidence>
<dbReference type="InterPro" id="IPR002528">
    <property type="entry name" value="MATE_fam"/>
</dbReference>
<feature type="transmembrane region" description="Helical" evidence="8">
    <location>
        <begin position="47"/>
        <end position="76"/>
    </location>
</feature>
<evidence type="ECO:0000256" key="6">
    <source>
        <dbReference type="ARBA" id="ARBA00022989"/>
    </source>
</evidence>
<dbReference type="InterPro" id="IPR044644">
    <property type="entry name" value="DinF-like"/>
</dbReference>
<accession>A0A8J3U7A1</accession>
<dbReference type="GO" id="GO:0015297">
    <property type="term" value="F:antiporter activity"/>
    <property type="evidence" value="ECO:0007669"/>
    <property type="project" value="InterPro"/>
</dbReference>
<organism evidence="9 10">
    <name type="scientific">Planotetraspora phitsanulokensis</name>
    <dbReference type="NCBI Taxonomy" id="575192"/>
    <lineage>
        <taxon>Bacteria</taxon>
        <taxon>Bacillati</taxon>
        <taxon>Actinomycetota</taxon>
        <taxon>Actinomycetes</taxon>
        <taxon>Streptosporangiales</taxon>
        <taxon>Streptosporangiaceae</taxon>
        <taxon>Planotetraspora</taxon>
    </lineage>
</organism>
<reference evidence="9 10" key="1">
    <citation type="submission" date="2021-01" db="EMBL/GenBank/DDBJ databases">
        <title>Whole genome shotgun sequence of Planotetraspora phitsanulokensis NBRC 104273.</title>
        <authorList>
            <person name="Komaki H."/>
            <person name="Tamura T."/>
        </authorList>
    </citation>
    <scope>NUCLEOTIDE SEQUENCE [LARGE SCALE GENOMIC DNA]</scope>
    <source>
        <strain evidence="9 10">NBRC 104273</strain>
    </source>
</reference>
<evidence type="ECO:0000313" key="10">
    <source>
        <dbReference type="Proteomes" id="UP000622547"/>
    </source>
</evidence>
<dbReference type="Pfam" id="PF01554">
    <property type="entry name" value="MatE"/>
    <property type="match status" value="2"/>
</dbReference>
<feature type="transmembrane region" description="Helical" evidence="8">
    <location>
        <begin position="96"/>
        <end position="121"/>
    </location>
</feature>
<name>A0A8J3U7A1_9ACTN</name>
<evidence type="ECO:0000313" key="9">
    <source>
        <dbReference type="EMBL" id="GII39923.1"/>
    </source>
</evidence>
<protein>
    <submittedName>
        <fullName evidence="9">MATE family efflux transporter</fullName>
    </submittedName>
</protein>
<keyword evidence="10" id="KW-1185">Reference proteome</keyword>
<feature type="transmembrane region" description="Helical" evidence="8">
    <location>
        <begin position="15"/>
        <end position="35"/>
    </location>
</feature>
<dbReference type="GO" id="GO:0042910">
    <property type="term" value="F:xenobiotic transmembrane transporter activity"/>
    <property type="evidence" value="ECO:0007669"/>
    <property type="project" value="InterPro"/>
</dbReference>
<evidence type="ECO:0000256" key="1">
    <source>
        <dbReference type="ARBA" id="ARBA00004651"/>
    </source>
</evidence>
<dbReference type="PANTHER" id="PTHR42893:SF46">
    <property type="entry name" value="PROTEIN DETOXIFICATION 44, CHLOROPLASTIC"/>
    <property type="match status" value="1"/>
</dbReference>
<feature type="transmembrane region" description="Helical" evidence="8">
    <location>
        <begin position="232"/>
        <end position="255"/>
    </location>
</feature>
<dbReference type="Proteomes" id="UP000622547">
    <property type="component" value="Unassembled WGS sequence"/>
</dbReference>
<dbReference type="InterPro" id="IPR048279">
    <property type="entry name" value="MdtK-like"/>
</dbReference>
<sequence length="435" mass="45308">MGRNIRQGRVHDKEILRLAVPAFGALVAEPLFLLTDSIIVGHLPDPALGALGVASAALTALVGLCVFLAYATTAAVARQLGAGDLRRAMRQGVDGIWLAAAIGVAISVACWPLAPFIVHLFGATEELAALAVTFMRVSLLGTPGMLIVLAGTGVLRGMQDTRTPLLVSVGSFVLNGLLNFWFVLGLGWGIAGSAWGTVVAQTLSAAIYLTLVVRAARRHGAPLRPDLPGMRAAGAAGFALVIRTACLQLVLLVATSLATRMGEDQIEAHTIAARLWTFLAFSLDAIAIAGQAITGRALGAGDVVATRTATKRMVMWGIVSGVVFGVAVILARPAIPGLFDADAAVGAQLMAVLWPVALLQPIAGVVFVLDGVLIGAGDRRYLAWASLWSTLVYLPFAAFAGNLLVLWLALGAWMVARMITLGTRAYGRAWLVTGA</sequence>
<dbReference type="CDD" id="cd13136">
    <property type="entry name" value="MATE_DinF_like"/>
    <property type="match status" value="1"/>
</dbReference>
<gene>
    <name evidence="9" type="ORF">Pph01_49260</name>
</gene>
<dbReference type="GO" id="GO:0005886">
    <property type="term" value="C:plasma membrane"/>
    <property type="evidence" value="ECO:0007669"/>
    <property type="project" value="UniProtKB-SubCell"/>
</dbReference>
<comment type="caution">
    <text evidence="9">The sequence shown here is derived from an EMBL/GenBank/DDBJ whole genome shotgun (WGS) entry which is preliminary data.</text>
</comment>
<dbReference type="PIRSF" id="PIRSF006603">
    <property type="entry name" value="DinF"/>
    <property type="match status" value="1"/>
</dbReference>
<keyword evidence="7 8" id="KW-0472">Membrane</keyword>
<keyword evidence="4" id="KW-1003">Cell membrane</keyword>
<dbReference type="EMBL" id="BOOP01000022">
    <property type="protein sequence ID" value="GII39923.1"/>
    <property type="molecule type" value="Genomic_DNA"/>
</dbReference>
<keyword evidence="5 8" id="KW-0812">Transmembrane</keyword>
<feature type="transmembrane region" description="Helical" evidence="8">
    <location>
        <begin position="347"/>
        <end position="369"/>
    </location>
</feature>
<feature type="transmembrane region" description="Helical" evidence="8">
    <location>
        <begin position="314"/>
        <end position="335"/>
    </location>
</feature>
<feature type="transmembrane region" description="Helical" evidence="8">
    <location>
        <begin position="190"/>
        <end position="211"/>
    </location>
</feature>
<evidence type="ECO:0000256" key="7">
    <source>
        <dbReference type="ARBA" id="ARBA00023136"/>
    </source>
</evidence>